<proteinExistence type="predicted"/>
<dbReference type="RefSeq" id="WP_066476846.1">
    <property type="nucleotide sequence ID" value="NZ_BCNT01000006.1"/>
</dbReference>
<comment type="caution">
    <text evidence="1">The sequence shown here is derived from an EMBL/GenBank/DDBJ whole genome shotgun (WGS) entry which is preliminary data.</text>
</comment>
<reference evidence="2" key="1">
    <citation type="journal article" date="2019" name="Int. J. Syst. Evol. Microbiol.">
        <title>The Global Catalogue of Microorganisms (GCM) 10K type strain sequencing project: providing services to taxonomists for standard genome sequencing and annotation.</title>
        <authorList>
            <consortium name="The Broad Institute Genomics Platform"/>
            <consortium name="The Broad Institute Genome Sequencing Center for Infectious Disease"/>
            <person name="Wu L."/>
            <person name="Ma J."/>
        </authorList>
    </citation>
    <scope>NUCLEOTIDE SEQUENCE [LARGE SCALE GENOMIC DNA]</scope>
    <source>
        <strain evidence="2">TISTR 1906</strain>
    </source>
</reference>
<accession>A0ABW5UW68</accession>
<evidence type="ECO:0000313" key="2">
    <source>
        <dbReference type="Proteomes" id="UP001597463"/>
    </source>
</evidence>
<dbReference type="Proteomes" id="UP001597463">
    <property type="component" value="Unassembled WGS sequence"/>
</dbReference>
<name>A0ABW5UW68_9BURK</name>
<gene>
    <name evidence="1" type="ORF">ACFSW6_21535</name>
</gene>
<evidence type="ECO:0000313" key="1">
    <source>
        <dbReference type="EMBL" id="MFD2756664.1"/>
    </source>
</evidence>
<sequence length="72" mass="8381">MHPSHTTTTHRLQAARPQAVFAFGAHALRQPHIARHWRVPSAFGPRKRFAARVRALYVRIHTFYLKFLQGHT</sequence>
<protein>
    <submittedName>
        <fullName evidence="1">Uncharacterized protein</fullName>
    </submittedName>
</protein>
<keyword evidence="2" id="KW-1185">Reference proteome</keyword>
<dbReference type="EMBL" id="JBHUMV010000013">
    <property type="protein sequence ID" value="MFD2756664.1"/>
    <property type="molecule type" value="Genomic_DNA"/>
</dbReference>
<organism evidence="1 2">
    <name type="scientific">Comamonas terrae</name>
    <dbReference type="NCBI Taxonomy" id="673548"/>
    <lineage>
        <taxon>Bacteria</taxon>
        <taxon>Pseudomonadati</taxon>
        <taxon>Pseudomonadota</taxon>
        <taxon>Betaproteobacteria</taxon>
        <taxon>Burkholderiales</taxon>
        <taxon>Comamonadaceae</taxon>
        <taxon>Comamonas</taxon>
    </lineage>
</organism>